<evidence type="ECO:0000256" key="1">
    <source>
        <dbReference type="ARBA" id="ARBA00009353"/>
    </source>
</evidence>
<reference evidence="4 5" key="1">
    <citation type="journal article" date="2013" name="Genome Announc.">
        <title>Draft Genome Sequence of Arcticibacter svalbardensis Strain MN12-7T, a Member of the Family Sphingobacteriaceae Isolated from an Arctic Soil Sample.</title>
        <authorList>
            <person name="Shivaji S."/>
            <person name="Ara S."/>
            <person name="Prasad S."/>
            <person name="Manasa B.P."/>
            <person name="Begum Z."/>
            <person name="Singh A."/>
            <person name="Kumar Pinnaka A."/>
        </authorList>
    </citation>
    <scope>NUCLEOTIDE SEQUENCE [LARGE SCALE GENOMIC DNA]</scope>
    <source>
        <strain evidence="4 5">MN12-7</strain>
    </source>
</reference>
<dbReference type="EMBL" id="AQPN01000125">
    <property type="protein sequence ID" value="EOR93179.1"/>
    <property type="molecule type" value="Genomic_DNA"/>
</dbReference>
<name>R9GW94_9SPHI</name>
<dbReference type="OrthoDB" id="9801773at2"/>
<dbReference type="Pfam" id="PF08338">
    <property type="entry name" value="DUF1731"/>
    <property type="match status" value="1"/>
</dbReference>
<feature type="domain" description="NAD-dependent epimerase/dehydratase" evidence="2">
    <location>
        <begin position="5"/>
        <end position="227"/>
    </location>
</feature>
<comment type="caution">
    <text evidence="4">The sequence shown here is derived from an EMBL/GenBank/DDBJ whole genome shotgun (WGS) entry which is preliminary data.</text>
</comment>
<dbReference type="eggNOG" id="COG1090">
    <property type="taxonomic scope" value="Bacteria"/>
</dbReference>
<dbReference type="SUPFAM" id="SSF51735">
    <property type="entry name" value="NAD(P)-binding Rossmann-fold domains"/>
    <property type="match status" value="1"/>
</dbReference>
<evidence type="ECO:0000313" key="4">
    <source>
        <dbReference type="EMBL" id="EOR93179.1"/>
    </source>
</evidence>
<organism evidence="4 5">
    <name type="scientific">Arcticibacter svalbardensis MN12-7</name>
    <dbReference type="NCBI Taxonomy" id="1150600"/>
    <lineage>
        <taxon>Bacteria</taxon>
        <taxon>Pseudomonadati</taxon>
        <taxon>Bacteroidota</taxon>
        <taxon>Sphingobacteriia</taxon>
        <taxon>Sphingobacteriales</taxon>
        <taxon>Sphingobacteriaceae</taxon>
        <taxon>Arcticibacter</taxon>
    </lineage>
</organism>
<gene>
    <name evidence="4" type="ORF">ADIARSV_3598</name>
</gene>
<dbReference type="AlphaFoldDB" id="R9GW94"/>
<dbReference type="GO" id="GO:0051301">
    <property type="term" value="P:cell division"/>
    <property type="evidence" value="ECO:0007669"/>
    <property type="project" value="UniProtKB-KW"/>
</dbReference>
<comment type="similarity">
    <text evidence="1">Belongs to the NAD(P)-dependent epimerase/dehydratase family. SDR39U1 subfamily.</text>
</comment>
<dbReference type="Gene3D" id="3.40.50.720">
    <property type="entry name" value="NAD(P)-binding Rossmann-like Domain"/>
    <property type="match status" value="1"/>
</dbReference>
<evidence type="ECO:0000313" key="5">
    <source>
        <dbReference type="Proteomes" id="UP000014174"/>
    </source>
</evidence>
<evidence type="ECO:0000259" key="2">
    <source>
        <dbReference type="Pfam" id="PF01370"/>
    </source>
</evidence>
<dbReference type="InterPro" id="IPR036291">
    <property type="entry name" value="NAD(P)-bd_dom_sf"/>
</dbReference>
<feature type="domain" description="DUF1731" evidence="3">
    <location>
        <begin position="255"/>
        <end position="301"/>
    </location>
</feature>
<keyword evidence="5" id="KW-1185">Reference proteome</keyword>
<dbReference type="InterPro" id="IPR001509">
    <property type="entry name" value="Epimerase_deHydtase"/>
</dbReference>
<dbReference type="PANTHER" id="PTHR11092">
    <property type="entry name" value="SUGAR NUCLEOTIDE EPIMERASE RELATED"/>
    <property type="match status" value="1"/>
</dbReference>
<evidence type="ECO:0000259" key="3">
    <source>
        <dbReference type="Pfam" id="PF08338"/>
    </source>
</evidence>
<dbReference type="STRING" id="1150600.ADIARSV_3598"/>
<dbReference type="Proteomes" id="UP000014174">
    <property type="component" value="Unassembled WGS sequence"/>
</dbReference>
<protein>
    <submittedName>
        <fullName evidence="4">Cell division inhibitor</fullName>
    </submittedName>
</protein>
<dbReference type="PANTHER" id="PTHR11092:SF0">
    <property type="entry name" value="EPIMERASE FAMILY PROTEIN SDR39U1"/>
    <property type="match status" value="1"/>
</dbReference>
<sequence>MSATVLITGASGLIGKPLIKLILNQGYQIHVLSRKEPQYNPSFKEFKWDVKTGYIDKNCMANVDTIIHLAGEGIAEKPWRKERKQAIISSRVDSLGLIFKALKDNPQCQVKSLISASAVGYYGDRNDKFLDENSDPGEGFLSEACVLWEKAADMGLDLNMRVVKLRTGVVLSLQGGALPQIAGPVKYNLGTVLGSGKQWIPWIHIDDMVNAYLFALQNNSMTGTYNLCAPNPVTNKEFTKSISTVLNKTLWLPNVPALALRIFLGEMKAVVLSSTRTRSDKIRETGFKFKFEHIKEALKELYAK</sequence>
<proteinExistence type="inferred from homology"/>
<keyword evidence="4" id="KW-0131">Cell cycle</keyword>
<dbReference type="InterPro" id="IPR010099">
    <property type="entry name" value="SDR39U1"/>
</dbReference>
<keyword evidence="4" id="KW-0132">Cell division</keyword>
<dbReference type="NCBIfam" id="TIGR01777">
    <property type="entry name" value="yfcH"/>
    <property type="match status" value="1"/>
</dbReference>
<dbReference type="InterPro" id="IPR013549">
    <property type="entry name" value="DUF1731"/>
</dbReference>
<accession>R9GW94</accession>
<dbReference type="PATRIC" id="fig|1150600.3.peg.3565"/>
<dbReference type="Pfam" id="PF01370">
    <property type="entry name" value="Epimerase"/>
    <property type="match status" value="1"/>
</dbReference>
<dbReference type="RefSeq" id="WP_016196824.1">
    <property type="nucleotide sequence ID" value="NZ_AQPN01000125.1"/>
</dbReference>